<dbReference type="CDD" id="cd01773">
    <property type="entry name" value="UBX_UBXN7"/>
    <property type="match status" value="1"/>
</dbReference>
<proteinExistence type="predicted"/>
<reference evidence="4 5" key="1">
    <citation type="journal article" date="2017" name="Nat. Ecol. Evol.">
        <title>Scallop genome provides insights into evolution of bilaterian karyotype and development.</title>
        <authorList>
            <person name="Wang S."/>
            <person name="Zhang J."/>
            <person name="Jiao W."/>
            <person name="Li J."/>
            <person name="Xun X."/>
            <person name="Sun Y."/>
            <person name="Guo X."/>
            <person name="Huan P."/>
            <person name="Dong B."/>
            <person name="Zhang L."/>
            <person name="Hu X."/>
            <person name="Sun X."/>
            <person name="Wang J."/>
            <person name="Zhao C."/>
            <person name="Wang Y."/>
            <person name="Wang D."/>
            <person name="Huang X."/>
            <person name="Wang R."/>
            <person name="Lv J."/>
            <person name="Li Y."/>
            <person name="Zhang Z."/>
            <person name="Liu B."/>
            <person name="Lu W."/>
            <person name="Hui Y."/>
            <person name="Liang J."/>
            <person name="Zhou Z."/>
            <person name="Hou R."/>
            <person name="Li X."/>
            <person name="Liu Y."/>
            <person name="Li H."/>
            <person name="Ning X."/>
            <person name="Lin Y."/>
            <person name="Zhao L."/>
            <person name="Xing Q."/>
            <person name="Dou J."/>
            <person name="Li Y."/>
            <person name="Mao J."/>
            <person name="Guo H."/>
            <person name="Dou H."/>
            <person name="Li T."/>
            <person name="Mu C."/>
            <person name="Jiang W."/>
            <person name="Fu Q."/>
            <person name="Fu X."/>
            <person name="Miao Y."/>
            <person name="Liu J."/>
            <person name="Yu Q."/>
            <person name="Li R."/>
            <person name="Liao H."/>
            <person name="Li X."/>
            <person name="Kong Y."/>
            <person name="Jiang Z."/>
            <person name="Chourrout D."/>
            <person name="Li R."/>
            <person name="Bao Z."/>
        </authorList>
    </citation>
    <scope>NUCLEOTIDE SEQUENCE [LARGE SCALE GENOMIC DNA]</scope>
    <source>
        <strain evidence="4 5">PY_sf001</strain>
    </source>
</reference>
<dbReference type="Pfam" id="PF13899">
    <property type="entry name" value="Thioredoxin_7"/>
    <property type="match status" value="1"/>
</dbReference>
<keyword evidence="1" id="KW-0597">Phosphoprotein</keyword>
<dbReference type="InterPro" id="IPR050730">
    <property type="entry name" value="UBX_domain-protein"/>
</dbReference>
<gene>
    <name evidence="4" type="ORF">KP79_PYT03309</name>
</gene>
<dbReference type="AlphaFoldDB" id="A0A210PGT0"/>
<feature type="compositionally biased region" description="Polar residues" evidence="2">
    <location>
        <begin position="259"/>
        <end position="279"/>
    </location>
</feature>
<dbReference type="STRING" id="6573.A0A210PGT0"/>
<dbReference type="EMBL" id="NEDP02076712">
    <property type="protein sequence ID" value="OWF35703.1"/>
    <property type="molecule type" value="Genomic_DNA"/>
</dbReference>
<organism evidence="4 5">
    <name type="scientific">Mizuhopecten yessoensis</name>
    <name type="common">Japanese scallop</name>
    <name type="synonym">Patinopecten yessoensis</name>
    <dbReference type="NCBI Taxonomy" id="6573"/>
    <lineage>
        <taxon>Eukaryota</taxon>
        <taxon>Metazoa</taxon>
        <taxon>Spiralia</taxon>
        <taxon>Lophotrochozoa</taxon>
        <taxon>Mollusca</taxon>
        <taxon>Bivalvia</taxon>
        <taxon>Autobranchia</taxon>
        <taxon>Pteriomorphia</taxon>
        <taxon>Pectinida</taxon>
        <taxon>Pectinoidea</taxon>
        <taxon>Pectinidae</taxon>
        <taxon>Mizuhopecten</taxon>
    </lineage>
</organism>
<dbReference type="InterPro" id="IPR001012">
    <property type="entry name" value="UBX_dom"/>
</dbReference>
<dbReference type="InterPro" id="IPR036249">
    <property type="entry name" value="Thioredoxin-like_sf"/>
</dbReference>
<dbReference type="OrthoDB" id="270602at2759"/>
<dbReference type="CDD" id="cd02958">
    <property type="entry name" value="UAS"/>
    <property type="match status" value="1"/>
</dbReference>
<evidence type="ECO:0000313" key="4">
    <source>
        <dbReference type="EMBL" id="OWF35703.1"/>
    </source>
</evidence>
<dbReference type="GO" id="GO:0005634">
    <property type="term" value="C:nucleus"/>
    <property type="evidence" value="ECO:0007669"/>
    <property type="project" value="TreeGrafter"/>
</dbReference>
<dbReference type="PANTHER" id="PTHR23322">
    <property type="entry name" value="FAS-ASSOCIATED PROTEIN"/>
    <property type="match status" value="1"/>
</dbReference>
<feature type="region of interest" description="Disordered" evidence="2">
    <location>
        <begin position="215"/>
        <end position="321"/>
    </location>
</feature>
<accession>A0A210PGT0</accession>
<dbReference type="SUPFAM" id="SSF54236">
    <property type="entry name" value="Ubiquitin-like"/>
    <property type="match status" value="1"/>
</dbReference>
<dbReference type="SMART" id="SM00166">
    <property type="entry name" value="UBX"/>
    <property type="match status" value="1"/>
</dbReference>
<feature type="compositionally biased region" description="Basic and acidic residues" evidence="2">
    <location>
        <begin position="296"/>
        <end position="321"/>
    </location>
</feature>
<feature type="domain" description="UBX" evidence="3">
    <location>
        <begin position="322"/>
        <end position="399"/>
    </location>
</feature>
<dbReference type="SMART" id="SM00594">
    <property type="entry name" value="UAS"/>
    <property type="match status" value="1"/>
</dbReference>
<name>A0A210PGT0_MIZYE</name>
<evidence type="ECO:0000259" key="3">
    <source>
        <dbReference type="PROSITE" id="PS50033"/>
    </source>
</evidence>
<comment type="caution">
    <text evidence="4">The sequence shown here is derived from an EMBL/GenBank/DDBJ whole genome shotgun (WGS) entry which is preliminary data.</text>
</comment>
<sequence length="402" mass="45450">MSDDDLGFHGRRRKARSVFDGFRDFQAEARQQEEMMSAGASTFQSKRQTLEDLFRPPIDVMYKGSFASAREHGKTCQKWLMVNIQNVQEFACQALNRDVWSNNSVKSIIKSKFIFWQVYHDSDEGGKYTQFYKVKNWPYVSIIDPRTGENMVTWDKLDPMIFCELANEFLADNPYCGSDSETSPSPAKRPRVASIVDASEDSQLQAAIKASLTKSTSSNPVIIDSESDLDSDNDLETFTDSEDEAESSTNYSPVKCESKQNNTDSVVKSSNTDNTSGEQMSEEKATDLSDDASQDSDSKEENTKSADTDLNSEKYKSFLGKDDDPQTSLMIRFPDGKRQQWLTSCNSKLMALVLYVGSQGYPNERFELVTNFPKRKLSYMDFDITVKDAGLHPQESIFVQAR</sequence>
<dbReference type="Gene3D" id="3.10.20.90">
    <property type="entry name" value="Phosphatidylinositol 3-kinase Catalytic Subunit, Chain A, domain 1"/>
    <property type="match status" value="1"/>
</dbReference>
<dbReference type="InterPro" id="IPR029071">
    <property type="entry name" value="Ubiquitin-like_domsf"/>
</dbReference>
<dbReference type="GO" id="GO:0043130">
    <property type="term" value="F:ubiquitin binding"/>
    <property type="evidence" value="ECO:0007669"/>
    <property type="project" value="TreeGrafter"/>
</dbReference>
<dbReference type="FunFam" id="3.40.30.10:FF:000079">
    <property type="entry name" value="UBX domain-containing protein 7"/>
    <property type="match status" value="1"/>
</dbReference>
<dbReference type="PANTHER" id="PTHR23322:SF6">
    <property type="entry name" value="UBX DOMAIN-CONTAINING PROTEIN 7"/>
    <property type="match status" value="1"/>
</dbReference>
<dbReference type="Gene3D" id="3.40.30.10">
    <property type="entry name" value="Glutaredoxin"/>
    <property type="match status" value="1"/>
</dbReference>
<dbReference type="Pfam" id="PF00789">
    <property type="entry name" value="UBX"/>
    <property type="match status" value="1"/>
</dbReference>
<dbReference type="PROSITE" id="PS50033">
    <property type="entry name" value="UBX"/>
    <property type="match status" value="1"/>
</dbReference>
<keyword evidence="5" id="KW-1185">Reference proteome</keyword>
<evidence type="ECO:0000256" key="1">
    <source>
        <dbReference type="ARBA" id="ARBA00022553"/>
    </source>
</evidence>
<evidence type="ECO:0000256" key="2">
    <source>
        <dbReference type="SAM" id="MobiDB-lite"/>
    </source>
</evidence>
<evidence type="ECO:0000313" key="5">
    <source>
        <dbReference type="Proteomes" id="UP000242188"/>
    </source>
</evidence>
<dbReference type="Proteomes" id="UP000242188">
    <property type="component" value="Unassembled WGS sequence"/>
</dbReference>
<dbReference type="InterPro" id="IPR006577">
    <property type="entry name" value="UAS"/>
</dbReference>
<dbReference type="GO" id="GO:0043161">
    <property type="term" value="P:proteasome-mediated ubiquitin-dependent protein catabolic process"/>
    <property type="evidence" value="ECO:0007669"/>
    <property type="project" value="TreeGrafter"/>
</dbReference>
<protein>
    <submittedName>
        <fullName evidence="4">UBX domain-containing protein 7</fullName>
    </submittedName>
</protein>
<dbReference type="SUPFAM" id="SSF52833">
    <property type="entry name" value="Thioredoxin-like"/>
    <property type="match status" value="1"/>
</dbReference>
<feature type="compositionally biased region" description="Acidic residues" evidence="2">
    <location>
        <begin position="225"/>
        <end position="246"/>
    </location>
</feature>